<dbReference type="PROSITE" id="PS00571">
    <property type="entry name" value="AMIDASES"/>
    <property type="match status" value="1"/>
</dbReference>
<gene>
    <name evidence="3" type="ORF">G7068_09965</name>
</gene>
<feature type="domain" description="Amidase" evidence="2">
    <location>
        <begin position="24"/>
        <end position="456"/>
    </location>
</feature>
<evidence type="ECO:0000259" key="2">
    <source>
        <dbReference type="Pfam" id="PF01425"/>
    </source>
</evidence>
<name>A0A6G7XGI6_9MICO</name>
<dbReference type="InterPro" id="IPR000120">
    <property type="entry name" value="Amidase"/>
</dbReference>
<sequence>MSSLPDTALELRATLRSGELSTREVTEQYLGRITERADLGAFVSVTAEQATHEATVADNRFAEYQRAGRSNETLTLPPLHGLPLAHKDLVDVAGATTTHGSAAVPHELAKTDSPGAGTLRRAGALSLGKTQVPEFGLTGYSENLIVDPARNPLDPSRTAGGSSGGSAAAVAAGLLPFAPGSDGGGSIRIPALACGIVGLKPGLGTIPSDLRNGARDPFGAPRLTVSGPLARNTADAAMLFDAMRGAQGEPSLAAVRTADRVSRLRIGVSTASPFESAYPITLSPDATAAVVAAAQLLEQRNHRVEEARIAYDPGYPEAFMTAWTAGLSQLMLDAEAEDRLTPLTREFRERALARSESEHHAAGSRLRGFASDVREQWGRYDVVLTPGLAFDAPRVGAFTALSPDDDYRLQCEWAPFTSMVNVSGLPAIAVPILSLPSSLSMGVQLIGRAGSEVQLLQLATQLMGTETSFR</sequence>
<dbReference type="EMBL" id="CP049863">
    <property type="protein sequence ID" value="QIK63488.1"/>
    <property type="molecule type" value="Genomic_DNA"/>
</dbReference>
<dbReference type="InterPro" id="IPR020556">
    <property type="entry name" value="Amidase_CS"/>
</dbReference>
<protein>
    <submittedName>
        <fullName evidence="3">Amidase</fullName>
    </submittedName>
</protein>
<evidence type="ECO:0000313" key="4">
    <source>
        <dbReference type="Proteomes" id="UP000502677"/>
    </source>
</evidence>
<dbReference type="AlphaFoldDB" id="A0A6G7XGI6"/>
<dbReference type="KEGG" id="lvi:G7068_09965"/>
<comment type="similarity">
    <text evidence="1">Belongs to the amidase family.</text>
</comment>
<organism evidence="3 4">
    <name type="scientific">Leucobacter viscericola</name>
    <dbReference type="NCBI Taxonomy" id="2714935"/>
    <lineage>
        <taxon>Bacteria</taxon>
        <taxon>Bacillati</taxon>
        <taxon>Actinomycetota</taxon>
        <taxon>Actinomycetes</taxon>
        <taxon>Micrococcales</taxon>
        <taxon>Microbacteriaceae</taxon>
        <taxon>Leucobacter</taxon>
    </lineage>
</organism>
<dbReference type="GO" id="GO:0003824">
    <property type="term" value="F:catalytic activity"/>
    <property type="evidence" value="ECO:0007669"/>
    <property type="project" value="InterPro"/>
</dbReference>
<dbReference type="PANTHER" id="PTHR11895:SF7">
    <property type="entry name" value="GLUTAMYL-TRNA(GLN) AMIDOTRANSFERASE SUBUNIT A, MITOCHONDRIAL"/>
    <property type="match status" value="1"/>
</dbReference>
<dbReference type="Gene3D" id="3.90.1300.10">
    <property type="entry name" value="Amidase signature (AS) domain"/>
    <property type="match status" value="1"/>
</dbReference>
<reference evidence="3 4" key="1">
    <citation type="submission" date="2020-03" db="EMBL/GenBank/DDBJ databases">
        <title>Leucobacter sp. nov., isolated from beetles.</title>
        <authorList>
            <person name="Hyun D.-W."/>
            <person name="Bae J.-W."/>
        </authorList>
    </citation>
    <scope>NUCLEOTIDE SEQUENCE [LARGE SCALE GENOMIC DNA]</scope>
    <source>
        <strain evidence="3 4">HDW9C</strain>
    </source>
</reference>
<dbReference type="SUPFAM" id="SSF75304">
    <property type="entry name" value="Amidase signature (AS) enzymes"/>
    <property type="match status" value="1"/>
</dbReference>
<accession>A0A6G7XGI6</accession>
<dbReference type="RefSeq" id="WP_166291648.1">
    <property type="nucleotide sequence ID" value="NZ_CP049863.1"/>
</dbReference>
<dbReference type="Proteomes" id="UP000502677">
    <property type="component" value="Chromosome"/>
</dbReference>
<evidence type="ECO:0000256" key="1">
    <source>
        <dbReference type="ARBA" id="ARBA00009199"/>
    </source>
</evidence>
<keyword evidence="4" id="KW-1185">Reference proteome</keyword>
<evidence type="ECO:0000313" key="3">
    <source>
        <dbReference type="EMBL" id="QIK63488.1"/>
    </source>
</evidence>
<dbReference type="InterPro" id="IPR036928">
    <property type="entry name" value="AS_sf"/>
</dbReference>
<dbReference type="InterPro" id="IPR023631">
    <property type="entry name" value="Amidase_dom"/>
</dbReference>
<proteinExistence type="inferred from homology"/>
<dbReference type="Pfam" id="PF01425">
    <property type="entry name" value="Amidase"/>
    <property type="match status" value="1"/>
</dbReference>
<dbReference type="PANTHER" id="PTHR11895">
    <property type="entry name" value="TRANSAMIDASE"/>
    <property type="match status" value="1"/>
</dbReference>